<proteinExistence type="predicted"/>
<protein>
    <recommendedName>
        <fullName evidence="1">Bacterial transcriptional activator domain-containing protein</fullName>
    </recommendedName>
</protein>
<dbReference type="InterPro" id="IPR036388">
    <property type="entry name" value="WH-like_DNA-bd_sf"/>
</dbReference>
<feature type="domain" description="Bacterial transcriptional activator" evidence="1">
    <location>
        <begin position="102"/>
        <end position="240"/>
    </location>
</feature>
<evidence type="ECO:0000313" key="3">
    <source>
        <dbReference type="Proteomes" id="UP000805614"/>
    </source>
</evidence>
<dbReference type="Pfam" id="PF03704">
    <property type="entry name" value="BTAD"/>
    <property type="match status" value="1"/>
</dbReference>
<dbReference type="Proteomes" id="UP000805614">
    <property type="component" value="Unassembled WGS sequence"/>
</dbReference>
<dbReference type="Gene3D" id="1.25.40.10">
    <property type="entry name" value="Tetratricopeptide repeat domain"/>
    <property type="match status" value="1"/>
</dbReference>
<keyword evidence="3" id="KW-1185">Reference proteome</keyword>
<dbReference type="InterPro" id="IPR011990">
    <property type="entry name" value="TPR-like_helical_dom_sf"/>
</dbReference>
<dbReference type="EMBL" id="JABVEC010000001">
    <property type="protein sequence ID" value="MBC6464322.1"/>
    <property type="molecule type" value="Genomic_DNA"/>
</dbReference>
<sequence>MLTRDGCSTGGGCVHLLSAFTCRIDGGEVALAELPRNLVINLVLGRHRMSRGALMARLWPDEEPERAAKRLRQILWRIRRLTQGRIVSADHEVIGLAEDTCVDFTAALDLARFAVSATATLPELAIRSLDHWRPLAQPLLPGSTSDEVHMARQRWDRLRLLALEKIADAMLLSGDIPAAIELASYAVEVDDLSEGPYRVLAQAHLARNDIGMAQRVYGAYAALLRESLGVGPSAEFGDILNTAGSRRLAG</sequence>
<evidence type="ECO:0000313" key="2">
    <source>
        <dbReference type="EMBL" id="MBC6464322.1"/>
    </source>
</evidence>
<dbReference type="RefSeq" id="WP_187241250.1">
    <property type="nucleotide sequence ID" value="NZ_BAAAOK010000011.1"/>
</dbReference>
<reference evidence="2 3" key="1">
    <citation type="submission" date="2020-06" db="EMBL/GenBank/DDBJ databases">
        <title>Actinomadura xiongansis sp. nov., isolated from soil of Baiyangdian.</title>
        <authorList>
            <person name="Zhang X."/>
        </authorList>
    </citation>
    <scope>NUCLEOTIDE SEQUENCE [LARGE SCALE GENOMIC DNA]</scope>
    <source>
        <strain evidence="2 3">HBUM206468</strain>
    </source>
</reference>
<dbReference type="PANTHER" id="PTHR35807">
    <property type="entry name" value="TRANSCRIPTIONAL REGULATOR REDD-RELATED"/>
    <property type="match status" value="1"/>
</dbReference>
<evidence type="ECO:0000259" key="1">
    <source>
        <dbReference type="SMART" id="SM01043"/>
    </source>
</evidence>
<dbReference type="SMART" id="SM01043">
    <property type="entry name" value="BTAD"/>
    <property type="match status" value="1"/>
</dbReference>
<accession>A0ABR7LIJ2</accession>
<gene>
    <name evidence="2" type="ORF">HKK74_02225</name>
</gene>
<dbReference type="Gene3D" id="1.10.10.10">
    <property type="entry name" value="Winged helix-like DNA-binding domain superfamily/Winged helix DNA-binding domain"/>
    <property type="match status" value="1"/>
</dbReference>
<comment type="caution">
    <text evidence="2">The sequence shown here is derived from an EMBL/GenBank/DDBJ whole genome shotgun (WGS) entry which is preliminary data.</text>
</comment>
<organism evidence="2 3">
    <name type="scientific">Actinomadura alba</name>
    <dbReference type="NCBI Taxonomy" id="406431"/>
    <lineage>
        <taxon>Bacteria</taxon>
        <taxon>Bacillati</taxon>
        <taxon>Actinomycetota</taxon>
        <taxon>Actinomycetes</taxon>
        <taxon>Streptosporangiales</taxon>
        <taxon>Thermomonosporaceae</taxon>
        <taxon>Actinomadura</taxon>
    </lineage>
</organism>
<name>A0ABR7LIJ2_9ACTN</name>
<dbReference type="InterPro" id="IPR051677">
    <property type="entry name" value="AfsR-DnrI-RedD_regulator"/>
</dbReference>
<dbReference type="SUPFAM" id="SSF48452">
    <property type="entry name" value="TPR-like"/>
    <property type="match status" value="1"/>
</dbReference>
<dbReference type="InterPro" id="IPR005158">
    <property type="entry name" value="BTAD"/>
</dbReference>